<keyword evidence="2" id="KW-1185">Reference proteome</keyword>
<comment type="caution">
    <text evidence="1">The sequence shown here is derived from an EMBL/GenBank/DDBJ whole genome shotgun (WGS) entry which is preliminary data.</text>
</comment>
<protein>
    <submittedName>
        <fullName evidence="1">Uncharacterized protein</fullName>
    </submittedName>
</protein>
<dbReference type="EMBL" id="JAFBFC010000006">
    <property type="protein sequence ID" value="MBM7704349.1"/>
    <property type="molecule type" value="Genomic_DNA"/>
</dbReference>
<organism evidence="1 2">
    <name type="scientific">Priestia iocasae</name>
    <dbReference type="NCBI Taxonomy" id="2291674"/>
    <lineage>
        <taxon>Bacteria</taxon>
        <taxon>Bacillati</taxon>
        <taxon>Bacillota</taxon>
        <taxon>Bacilli</taxon>
        <taxon>Bacillales</taxon>
        <taxon>Bacillaceae</taxon>
        <taxon>Priestia</taxon>
    </lineage>
</organism>
<dbReference type="RefSeq" id="WP_205188350.1">
    <property type="nucleotide sequence ID" value="NZ_JAFBFC010000006.1"/>
</dbReference>
<evidence type="ECO:0000313" key="1">
    <source>
        <dbReference type="EMBL" id="MBM7704349.1"/>
    </source>
</evidence>
<accession>A0ABS2QXY4</accession>
<name>A0ABS2QXY4_9BACI</name>
<sequence length="211" mass="22436">MANGPFINAAAKIEEAIAAILQFAATTEDKGFIERITRLAIKKEIVLELLLDEVGQVETECRCSGAVNVTIPNTSITVNNVQDIGTVMFVGQICPNCFVEGSGFTFNFMDNTPNPDNSFTFVSTSISPSTCSISPTSISLSFNGLGVVTRADMSTVNVFFSGSLTEGTVPPGATDNFFMFFNSQEVGNPFSASYSSPSLPDSSITVEECNS</sequence>
<evidence type="ECO:0000313" key="2">
    <source>
        <dbReference type="Proteomes" id="UP000809829"/>
    </source>
</evidence>
<reference evidence="1 2" key="1">
    <citation type="submission" date="2021-01" db="EMBL/GenBank/DDBJ databases">
        <title>Genomic Encyclopedia of Type Strains, Phase IV (KMG-IV): sequencing the most valuable type-strain genomes for metagenomic binning, comparative biology and taxonomic classification.</title>
        <authorList>
            <person name="Goeker M."/>
        </authorList>
    </citation>
    <scope>NUCLEOTIDE SEQUENCE [LARGE SCALE GENOMIC DNA]</scope>
    <source>
        <strain evidence="1 2">DSM 104297</strain>
    </source>
</reference>
<proteinExistence type="predicted"/>
<gene>
    <name evidence="1" type="ORF">JOC83_003204</name>
</gene>
<dbReference type="Proteomes" id="UP000809829">
    <property type="component" value="Unassembled WGS sequence"/>
</dbReference>